<organism evidence="1 2">
    <name type="scientific">Euplotes crassus</name>
    <dbReference type="NCBI Taxonomy" id="5936"/>
    <lineage>
        <taxon>Eukaryota</taxon>
        <taxon>Sar</taxon>
        <taxon>Alveolata</taxon>
        <taxon>Ciliophora</taxon>
        <taxon>Intramacronucleata</taxon>
        <taxon>Spirotrichea</taxon>
        <taxon>Hypotrichia</taxon>
        <taxon>Euplotida</taxon>
        <taxon>Euplotidae</taxon>
        <taxon>Moneuplotes</taxon>
    </lineage>
</organism>
<reference evidence="1" key="1">
    <citation type="submission" date="2023-07" db="EMBL/GenBank/DDBJ databases">
        <authorList>
            <consortium name="AG Swart"/>
            <person name="Singh M."/>
            <person name="Singh A."/>
            <person name="Seah K."/>
            <person name="Emmerich C."/>
        </authorList>
    </citation>
    <scope>NUCLEOTIDE SEQUENCE</scope>
    <source>
        <strain evidence="1">DP1</strain>
    </source>
</reference>
<comment type="caution">
    <text evidence="1">The sequence shown here is derived from an EMBL/GenBank/DDBJ whole genome shotgun (WGS) entry which is preliminary data.</text>
</comment>
<evidence type="ECO:0000313" key="1">
    <source>
        <dbReference type="EMBL" id="CAI2377797.1"/>
    </source>
</evidence>
<sequence>MYINDFSRSDTRAKNFKPKQADSKIIARKILSPQEYSHESCNLQDPCLSRKLKNKASYSSRLNASHKFKRCIRTASGSQSVRTKTMYNFLLNHKIQKKLDSLKEKMKSNQPKKVRFNI</sequence>
<accession>A0AAD2D2N5</accession>
<name>A0AAD2D2N5_EUPCR</name>
<evidence type="ECO:0000313" key="2">
    <source>
        <dbReference type="Proteomes" id="UP001295684"/>
    </source>
</evidence>
<dbReference type="AlphaFoldDB" id="A0AAD2D2N5"/>
<proteinExistence type="predicted"/>
<dbReference type="EMBL" id="CAMPGE010019465">
    <property type="protein sequence ID" value="CAI2377797.1"/>
    <property type="molecule type" value="Genomic_DNA"/>
</dbReference>
<keyword evidence="2" id="KW-1185">Reference proteome</keyword>
<protein>
    <submittedName>
        <fullName evidence="1">Uncharacterized protein</fullName>
    </submittedName>
</protein>
<dbReference type="Proteomes" id="UP001295684">
    <property type="component" value="Unassembled WGS sequence"/>
</dbReference>
<gene>
    <name evidence="1" type="ORF">ECRASSUSDP1_LOCUS19187</name>
</gene>